<evidence type="ECO:0000259" key="2">
    <source>
        <dbReference type="PROSITE" id="PS00028"/>
    </source>
</evidence>
<reference evidence="3" key="2">
    <citation type="journal article" date="2023" name="IMA Fungus">
        <title>Comparative genomic study of the Penicillium genus elucidates a diverse pangenome and 15 lateral gene transfer events.</title>
        <authorList>
            <person name="Petersen C."/>
            <person name="Sorensen T."/>
            <person name="Nielsen M.R."/>
            <person name="Sondergaard T.E."/>
            <person name="Sorensen J.L."/>
            <person name="Fitzpatrick D.A."/>
            <person name="Frisvad J.C."/>
            <person name="Nielsen K.L."/>
        </authorList>
    </citation>
    <scope>NUCLEOTIDE SEQUENCE</scope>
    <source>
        <strain evidence="3">IBT 29677</strain>
    </source>
</reference>
<gene>
    <name evidence="3" type="ORF">N7509_009478</name>
</gene>
<dbReference type="OrthoDB" id="5399138at2759"/>
<reference evidence="3" key="1">
    <citation type="submission" date="2022-12" db="EMBL/GenBank/DDBJ databases">
        <authorList>
            <person name="Petersen C."/>
        </authorList>
    </citation>
    <scope>NUCLEOTIDE SEQUENCE</scope>
    <source>
        <strain evidence="3">IBT 29677</strain>
    </source>
</reference>
<feature type="region of interest" description="Disordered" evidence="1">
    <location>
        <begin position="208"/>
        <end position="270"/>
    </location>
</feature>
<evidence type="ECO:0000313" key="4">
    <source>
        <dbReference type="Proteomes" id="UP001147747"/>
    </source>
</evidence>
<feature type="compositionally biased region" description="Basic residues" evidence="1">
    <location>
        <begin position="221"/>
        <end position="231"/>
    </location>
</feature>
<proteinExistence type="predicted"/>
<dbReference type="EMBL" id="JAPZBU010000009">
    <property type="protein sequence ID" value="KAJ5386937.1"/>
    <property type="molecule type" value="Genomic_DNA"/>
</dbReference>
<organism evidence="3 4">
    <name type="scientific">Penicillium cosmopolitanum</name>
    <dbReference type="NCBI Taxonomy" id="1131564"/>
    <lineage>
        <taxon>Eukaryota</taxon>
        <taxon>Fungi</taxon>
        <taxon>Dikarya</taxon>
        <taxon>Ascomycota</taxon>
        <taxon>Pezizomycotina</taxon>
        <taxon>Eurotiomycetes</taxon>
        <taxon>Eurotiomycetidae</taxon>
        <taxon>Eurotiales</taxon>
        <taxon>Aspergillaceae</taxon>
        <taxon>Penicillium</taxon>
    </lineage>
</organism>
<keyword evidence="4" id="KW-1185">Reference proteome</keyword>
<protein>
    <recommendedName>
        <fullName evidence="2">C2H2-type domain-containing protein</fullName>
    </recommendedName>
</protein>
<feature type="compositionally biased region" description="Low complexity" evidence="1">
    <location>
        <begin position="232"/>
        <end position="255"/>
    </location>
</feature>
<feature type="domain" description="C2H2-type" evidence="2">
    <location>
        <begin position="281"/>
        <end position="303"/>
    </location>
</feature>
<dbReference type="Proteomes" id="UP001147747">
    <property type="component" value="Unassembled WGS sequence"/>
</dbReference>
<accession>A0A9W9VPJ8</accession>
<dbReference type="GeneID" id="81373095"/>
<dbReference type="AlphaFoldDB" id="A0A9W9VPJ8"/>
<evidence type="ECO:0000256" key="1">
    <source>
        <dbReference type="SAM" id="MobiDB-lite"/>
    </source>
</evidence>
<dbReference type="SMART" id="SM00355">
    <property type="entry name" value="ZnF_C2H2"/>
    <property type="match status" value="3"/>
</dbReference>
<name>A0A9W9VPJ8_9EURO</name>
<dbReference type="InterPro" id="IPR013087">
    <property type="entry name" value="Znf_C2H2_type"/>
</dbReference>
<sequence length="581" mass="66096">MTQNQDNFEPNIFDFTSTQTPGDFHVCPNDESTEIPILPIDFGTNDATFDTNIFHDQASEGCRLWNIDSYNTPAPEPLDYGENPAISNFSASSSTEGLLSDIFNSPLLATNSPEIESEAQIDTTSGVEVTSMPLTGDVNLQKTPLQTPNNQFGLPRWRSRYFVSNSEVKNTPSRNVTTSELDPMQRWQTFRPEEEPTSVAAIMNAMQETPTPYRTDQQYRGRGKTSSRSRRSYSNTSRESSVSSADSAWSSGARSSRTRNRRSKAHVTKSQSNNGKARIFCCTFCCDRFGTKYEWVRHEKSLHLNLETWYCAPLGPSVFSSITGKMLCAFCDVLEPSQEHLLMHNYDACKDLSNELRSFHRKDHLVQHLRHVHQVHNIPPLDDWKKEMKSFTSRCGFCDVILDNWDDRVSHLARHFRNGSTMKDWKGDHDFAPHITAQLQNAYPPYLLGWESECIVPFSATSKDVRDQYSLLMSGTNMTNEDSGYPECLKPEFSLTHDDQTMPQLPGFLDVFTRHLSQYGRKQMELGIIPTDEMFQKEARKVLFHTEDAWDQTIADNADWLSAFRRLHLNSIVSGSSLAAH</sequence>
<feature type="compositionally biased region" description="Polar residues" evidence="1">
    <location>
        <begin position="208"/>
        <end position="218"/>
    </location>
</feature>
<comment type="caution">
    <text evidence="3">The sequence shown here is derived from an EMBL/GenBank/DDBJ whole genome shotgun (WGS) entry which is preliminary data.</text>
</comment>
<dbReference type="PROSITE" id="PS00028">
    <property type="entry name" value="ZINC_FINGER_C2H2_1"/>
    <property type="match status" value="1"/>
</dbReference>
<dbReference type="RefSeq" id="XP_056484735.1">
    <property type="nucleotide sequence ID" value="XM_056634115.1"/>
</dbReference>
<feature type="compositionally biased region" description="Basic residues" evidence="1">
    <location>
        <begin position="256"/>
        <end position="267"/>
    </location>
</feature>
<evidence type="ECO:0000313" key="3">
    <source>
        <dbReference type="EMBL" id="KAJ5386937.1"/>
    </source>
</evidence>